<protein>
    <submittedName>
        <fullName evidence="1">Uncharacterized protein</fullName>
    </submittedName>
</protein>
<name>A0ACC2W6X2_9TREE</name>
<sequence>MFARTLPTRQILSTASSAARLSRCRVAGYATATGSVKPLIEGARYSSEEVIHMEHEHSAHNYHPLPVVFEKAKGAKVWDPEGKEYIDMLSAYSAVNQASTGDSILQTLNEQAHKVTLSSRAFYSSHLGPYAEKLTSMFGYDMVLPMNTGMEAVETAIKLARKWGYTKKGIPEGKARVLSVDGSFHGRSLGAISLSTDPESRAGFGPFVPGLGPVTSAGTIRYNHPEDLEAALKAHGDEVAGFIVEPIQGEAGIFVPDDGYLTRCAELCKQYNVLFIVDEIQTGLARTGKMLCSEWDGVKPDIVTLGKALSGGVYPVSAVLANKDVMLCIKPGEHGSTYGGNPLGCAVAMTALDVLVDEKLVDRAQRLGELFRSEVRKIDSPFIKLVRGRGLLNAVIIDESASKKGRTAWQLCLLMKSKGIRFAPPLVIEESDLRKGISIIEESLRELDELDRIPGDEGEEKATVIGLED</sequence>
<organism evidence="1 2">
    <name type="scientific">Naganishia adeliensis</name>
    <dbReference type="NCBI Taxonomy" id="92952"/>
    <lineage>
        <taxon>Eukaryota</taxon>
        <taxon>Fungi</taxon>
        <taxon>Dikarya</taxon>
        <taxon>Basidiomycota</taxon>
        <taxon>Agaricomycotina</taxon>
        <taxon>Tremellomycetes</taxon>
        <taxon>Filobasidiales</taxon>
        <taxon>Filobasidiaceae</taxon>
        <taxon>Naganishia</taxon>
    </lineage>
</organism>
<gene>
    <name evidence="1" type="ORF">QFC20_003753</name>
</gene>
<reference evidence="1" key="1">
    <citation type="submission" date="2023-04" db="EMBL/GenBank/DDBJ databases">
        <title>Draft Genome sequencing of Naganishia species isolated from polar environments using Oxford Nanopore Technology.</title>
        <authorList>
            <person name="Leo P."/>
            <person name="Venkateswaran K."/>
        </authorList>
    </citation>
    <scope>NUCLEOTIDE SEQUENCE</scope>
    <source>
        <strain evidence="1">MNA-CCFEE 5262</strain>
    </source>
</reference>
<proteinExistence type="predicted"/>
<comment type="caution">
    <text evidence="1">The sequence shown here is derived from an EMBL/GenBank/DDBJ whole genome shotgun (WGS) entry which is preliminary data.</text>
</comment>
<dbReference type="EMBL" id="JASBWS010000037">
    <property type="protein sequence ID" value="KAJ9107218.1"/>
    <property type="molecule type" value="Genomic_DNA"/>
</dbReference>
<keyword evidence="2" id="KW-1185">Reference proteome</keyword>
<evidence type="ECO:0000313" key="2">
    <source>
        <dbReference type="Proteomes" id="UP001230649"/>
    </source>
</evidence>
<dbReference type="Proteomes" id="UP001230649">
    <property type="component" value="Unassembled WGS sequence"/>
</dbReference>
<accession>A0ACC2W6X2</accession>
<evidence type="ECO:0000313" key="1">
    <source>
        <dbReference type="EMBL" id="KAJ9107218.1"/>
    </source>
</evidence>